<reference evidence="3" key="1">
    <citation type="submission" date="2014-06" db="EMBL/GenBank/DDBJ databases">
        <authorList>
            <person name="Berkman P.J."/>
        </authorList>
    </citation>
    <scope>NUCLEOTIDE SEQUENCE [LARGE SCALE GENOMIC DNA]</scope>
</reference>
<protein>
    <submittedName>
        <fullName evidence="2">Uncharacterized protein</fullName>
    </submittedName>
</protein>
<feature type="region of interest" description="Disordered" evidence="1">
    <location>
        <begin position="129"/>
        <end position="183"/>
    </location>
</feature>
<keyword evidence="3" id="KW-1185">Reference proteome</keyword>
<evidence type="ECO:0000256" key="1">
    <source>
        <dbReference type="SAM" id="MobiDB-lite"/>
    </source>
</evidence>
<sequence>MGCAASPTRRSKKGYGLDLLGVPLPGGRPTGLLPSGVPRGRGDDAVGVMVVPGNCMGRPGEPTMPMPGTPGIPGMVAIGDMDVGVDMGGAMGIEICMGIGIEPGAVPIIGRFAPGVDAAGPAVAACNAEEGEPKAAGDPAGKPGVPDKADEPITPADPKRTREEGSGLCDAPSPPAALDTIIL</sequence>
<evidence type="ECO:0000313" key="3">
    <source>
        <dbReference type="Proteomes" id="UP000242770"/>
    </source>
</evidence>
<organism evidence="2 3">
    <name type="scientific">Sporisorium scitamineum</name>
    <dbReference type="NCBI Taxonomy" id="49012"/>
    <lineage>
        <taxon>Eukaryota</taxon>
        <taxon>Fungi</taxon>
        <taxon>Dikarya</taxon>
        <taxon>Basidiomycota</taxon>
        <taxon>Ustilaginomycotina</taxon>
        <taxon>Ustilaginomycetes</taxon>
        <taxon>Ustilaginales</taxon>
        <taxon>Ustilaginaceae</taxon>
        <taxon>Sporisorium</taxon>
    </lineage>
</organism>
<evidence type="ECO:0000313" key="2">
    <source>
        <dbReference type="EMBL" id="CDW97869.1"/>
    </source>
</evidence>
<feature type="compositionally biased region" description="Basic and acidic residues" evidence="1">
    <location>
        <begin position="145"/>
        <end position="165"/>
    </location>
</feature>
<gene>
    <name evidence="2" type="primary">SSCI42020.1</name>
</gene>
<dbReference type="Proteomes" id="UP000242770">
    <property type="component" value="Unassembled WGS sequence"/>
</dbReference>
<proteinExistence type="predicted"/>
<name>A0A0F7S903_9BASI</name>
<dbReference type="EMBL" id="CCFA01002510">
    <property type="protein sequence ID" value="CDW97869.1"/>
    <property type="molecule type" value="Genomic_DNA"/>
</dbReference>
<dbReference type="AlphaFoldDB" id="A0A0F7S903"/>
<accession>A0A0F7S903</accession>